<protein>
    <submittedName>
        <fullName evidence="1">Uncharacterized protein</fullName>
    </submittedName>
</protein>
<gene>
    <name evidence="1" type="ORF">CAL65_12150</name>
</gene>
<reference evidence="2" key="1">
    <citation type="submission" date="2017-05" db="EMBL/GenBank/DDBJ databases">
        <authorList>
            <person name="Sharma S."/>
            <person name="Sidhu C."/>
            <person name="Pinnaka A.K."/>
        </authorList>
    </citation>
    <scope>NUCLEOTIDE SEQUENCE [LARGE SCALE GENOMIC DNA]</scope>
    <source>
        <strain evidence="2">AK93</strain>
    </source>
</reference>
<proteinExistence type="predicted"/>
<accession>A0A3E0WU55</accession>
<name>A0A3E0WU55_9GAMM</name>
<organism evidence="1 2">
    <name type="scientific">Alkalilimnicola ehrlichii</name>
    <dbReference type="NCBI Taxonomy" id="351052"/>
    <lineage>
        <taxon>Bacteria</taxon>
        <taxon>Pseudomonadati</taxon>
        <taxon>Pseudomonadota</taxon>
        <taxon>Gammaproteobacteria</taxon>
        <taxon>Chromatiales</taxon>
        <taxon>Ectothiorhodospiraceae</taxon>
        <taxon>Alkalilimnicola</taxon>
    </lineage>
</organism>
<dbReference type="AlphaFoldDB" id="A0A3E0WU55"/>
<dbReference type="Proteomes" id="UP000256763">
    <property type="component" value="Unassembled WGS sequence"/>
</dbReference>
<evidence type="ECO:0000313" key="2">
    <source>
        <dbReference type="Proteomes" id="UP000256763"/>
    </source>
</evidence>
<evidence type="ECO:0000313" key="1">
    <source>
        <dbReference type="EMBL" id="RFA35681.1"/>
    </source>
</evidence>
<dbReference type="EMBL" id="NFZW01000011">
    <property type="protein sequence ID" value="RFA35681.1"/>
    <property type="molecule type" value="Genomic_DNA"/>
</dbReference>
<keyword evidence="2" id="KW-1185">Reference proteome</keyword>
<sequence length="69" mass="7451">MAHSNTGLGGVNALGEQRLFRTPLGHFDSVLFQLLVKGMTEIAPETHPFATIAPLNTEKRQAGYAQSDV</sequence>
<comment type="caution">
    <text evidence="1">The sequence shown here is derived from an EMBL/GenBank/DDBJ whole genome shotgun (WGS) entry which is preliminary data.</text>
</comment>